<proteinExistence type="predicted"/>
<dbReference type="PANTHER" id="PTHR46995:SF12">
    <property type="entry name" value="OS12G0472800 PROTEIN"/>
    <property type="match status" value="1"/>
</dbReference>
<dbReference type="PANTHER" id="PTHR46995">
    <property type="entry name" value="OS09G0508200 PROTEIN"/>
    <property type="match status" value="1"/>
</dbReference>
<evidence type="ECO:0000256" key="2">
    <source>
        <dbReference type="SAM" id="SignalP"/>
    </source>
</evidence>
<keyword evidence="2" id="KW-0732">Signal</keyword>
<organism evidence="3 4">
    <name type="scientific">Oryza meyeriana var. granulata</name>
    <dbReference type="NCBI Taxonomy" id="110450"/>
    <lineage>
        <taxon>Eukaryota</taxon>
        <taxon>Viridiplantae</taxon>
        <taxon>Streptophyta</taxon>
        <taxon>Embryophyta</taxon>
        <taxon>Tracheophyta</taxon>
        <taxon>Spermatophyta</taxon>
        <taxon>Magnoliopsida</taxon>
        <taxon>Liliopsida</taxon>
        <taxon>Poales</taxon>
        <taxon>Poaceae</taxon>
        <taxon>BOP clade</taxon>
        <taxon>Oryzoideae</taxon>
        <taxon>Oryzeae</taxon>
        <taxon>Oryzinae</taxon>
        <taxon>Oryza</taxon>
        <taxon>Oryza meyeriana</taxon>
    </lineage>
</organism>
<dbReference type="EMBL" id="SPHZ02000012">
    <property type="protein sequence ID" value="KAF0889805.1"/>
    <property type="molecule type" value="Genomic_DNA"/>
</dbReference>
<evidence type="ECO:0000313" key="4">
    <source>
        <dbReference type="Proteomes" id="UP000479710"/>
    </source>
</evidence>
<comment type="caution">
    <text evidence="3">The sequence shown here is derived from an EMBL/GenBank/DDBJ whole genome shotgun (WGS) entry which is preliminary data.</text>
</comment>
<reference evidence="3 4" key="1">
    <citation type="submission" date="2019-11" db="EMBL/GenBank/DDBJ databases">
        <title>Whole genome sequence of Oryza granulata.</title>
        <authorList>
            <person name="Li W."/>
        </authorList>
    </citation>
    <scope>NUCLEOTIDE SEQUENCE [LARGE SCALE GENOMIC DNA]</scope>
    <source>
        <strain evidence="4">cv. Menghai</strain>
        <tissue evidence="3">Leaf</tissue>
    </source>
</reference>
<gene>
    <name evidence="3" type="ORF">E2562_032859</name>
</gene>
<feature type="compositionally biased region" description="Pro residues" evidence="1">
    <location>
        <begin position="342"/>
        <end position="354"/>
    </location>
</feature>
<dbReference type="OrthoDB" id="1588785at2759"/>
<feature type="signal peptide" evidence="2">
    <location>
        <begin position="1"/>
        <end position="31"/>
    </location>
</feature>
<dbReference type="AlphaFoldDB" id="A0A6G1BN58"/>
<accession>A0A6G1BN58</accession>
<dbReference type="Pfam" id="PF01190">
    <property type="entry name" value="Pollen_Ole_e_1"/>
    <property type="match status" value="1"/>
</dbReference>
<protein>
    <submittedName>
        <fullName evidence="3">Uncharacterized protein</fullName>
    </submittedName>
</protein>
<feature type="chain" id="PRO_5026131029" evidence="2">
    <location>
        <begin position="32"/>
        <end position="371"/>
    </location>
</feature>
<dbReference type="PRINTS" id="PR01217">
    <property type="entry name" value="PRICHEXTENSN"/>
</dbReference>
<dbReference type="Proteomes" id="UP000479710">
    <property type="component" value="Unassembled WGS sequence"/>
</dbReference>
<evidence type="ECO:0000313" key="3">
    <source>
        <dbReference type="EMBL" id="KAF0889805.1"/>
    </source>
</evidence>
<keyword evidence="4" id="KW-1185">Reference proteome</keyword>
<sequence length="371" mass="39860">MEHYTMKKPRLFVPSLEVILIALLLLHGAHCESSTQGEGAGATNLTVTGTVFCDACSSSSFSNHSYFLPGVRVRIDCMISVKSASKEEIKITAEKVTNSYGAYQLDIPAIDGFECATAAAAAESFCRAAVLDNPSALCNVPAVTTTVGHISFSSGQEPNACLYNLNSLYYRLGSKNGQCGGGDVPPAALNTSLFYCPPWPWPPIPFCTPRPWFPPIPFFTPPPPAPLFPLPPIPFLTPPSPPPPAFPFPLPPWPWTPPPAAQPTPSFPFPHLPPIFSTPSPPPPPPPAFPFPLPPFPHLPPLPHFPPLPSFYPSPPPPLPPPPPPPPSFPWPFPPLPPLFPPSSSPSTPSPPPLKYSRKDPSTWSSSKQQP</sequence>
<evidence type="ECO:0000256" key="1">
    <source>
        <dbReference type="SAM" id="MobiDB-lite"/>
    </source>
</evidence>
<feature type="region of interest" description="Disordered" evidence="1">
    <location>
        <begin position="342"/>
        <end position="371"/>
    </location>
</feature>
<feature type="compositionally biased region" description="Polar residues" evidence="1">
    <location>
        <begin position="362"/>
        <end position="371"/>
    </location>
</feature>
<name>A0A6G1BN58_9ORYZ</name>